<evidence type="ECO:0000313" key="3">
    <source>
        <dbReference type="EMBL" id="GMR39736.1"/>
    </source>
</evidence>
<evidence type="ECO:0000256" key="2">
    <source>
        <dbReference type="SAM" id="SignalP"/>
    </source>
</evidence>
<gene>
    <name evidence="3" type="ORF">PMAYCL1PPCAC_09931</name>
</gene>
<keyword evidence="1" id="KW-1133">Transmembrane helix</keyword>
<keyword evidence="1" id="KW-0812">Transmembrane</keyword>
<protein>
    <recommendedName>
        <fullName evidence="5">G protein-coupled receptor</fullName>
    </recommendedName>
</protein>
<dbReference type="EMBL" id="BTRK01000003">
    <property type="protein sequence ID" value="GMR39736.1"/>
    <property type="molecule type" value="Genomic_DNA"/>
</dbReference>
<organism evidence="3 4">
    <name type="scientific">Pristionchus mayeri</name>
    <dbReference type="NCBI Taxonomy" id="1317129"/>
    <lineage>
        <taxon>Eukaryota</taxon>
        <taxon>Metazoa</taxon>
        <taxon>Ecdysozoa</taxon>
        <taxon>Nematoda</taxon>
        <taxon>Chromadorea</taxon>
        <taxon>Rhabditida</taxon>
        <taxon>Rhabditina</taxon>
        <taxon>Diplogasteromorpha</taxon>
        <taxon>Diplogasteroidea</taxon>
        <taxon>Neodiplogasteridae</taxon>
        <taxon>Pristionchus</taxon>
    </lineage>
</organism>
<keyword evidence="4" id="KW-1185">Reference proteome</keyword>
<dbReference type="Proteomes" id="UP001328107">
    <property type="component" value="Unassembled WGS sequence"/>
</dbReference>
<sequence length="83" mass="9401">MYARLGMIGISLLLTVLIKCSPDHISGHHKVKAGIKRFCMSLLFLFIGFAAITLEYMFESNNLKFLQNSSIDMRIMYANVIIS</sequence>
<feature type="transmembrane region" description="Helical" evidence="1">
    <location>
        <begin position="38"/>
        <end position="58"/>
    </location>
</feature>
<name>A0AAN4ZFB4_9BILA</name>
<feature type="non-terminal residue" evidence="3">
    <location>
        <position position="83"/>
    </location>
</feature>
<keyword evidence="1" id="KW-0472">Membrane</keyword>
<feature type="chain" id="PRO_5042888353" description="G protein-coupled receptor" evidence="2">
    <location>
        <begin position="23"/>
        <end position="83"/>
    </location>
</feature>
<reference evidence="4" key="1">
    <citation type="submission" date="2022-10" db="EMBL/GenBank/DDBJ databases">
        <title>Genome assembly of Pristionchus species.</title>
        <authorList>
            <person name="Yoshida K."/>
            <person name="Sommer R.J."/>
        </authorList>
    </citation>
    <scope>NUCLEOTIDE SEQUENCE [LARGE SCALE GENOMIC DNA]</scope>
    <source>
        <strain evidence="4">RS5460</strain>
    </source>
</reference>
<accession>A0AAN4ZFB4</accession>
<keyword evidence="2" id="KW-0732">Signal</keyword>
<evidence type="ECO:0000256" key="1">
    <source>
        <dbReference type="SAM" id="Phobius"/>
    </source>
</evidence>
<evidence type="ECO:0008006" key="5">
    <source>
        <dbReference type="Google" id="ProtNLM"/>
    </source>
</evidence>
<proteinExistence type="predicted"/>
<dbReference type="AlphaFoldDB" id="A0AAN4ZFB4"/>
<comment type="caution">
    <text evidence="3">The sequence shown here is derived from an EMBL/GenBank/DDBJ whole genome shotgun (WGS) entry which is preliminary data.</text>
</comment>
<evidence type="ECO:0000313" key="4">
    <source>
        <dbReference type="Proteomes" id="UP001328107"/>
    </source>
</evidence>
<feature type="signal peptide" evidence="2">
    <location>
        <begin position="1"/>
        <end position="22"/>
    </location>
</feature>